<protein>
    <submittedName>
        <fullName evidence="1">Uncharacterized protein</fullName>
    </submittedName>
</protein>
<dbReference type="Proteomes" id="UP001162992">
    <property type="component" value="Chromosome 17"/>
</dbReference>
<reference evidence="2" key="1">
    <citation type="journal article" date="2024" name="Proc. Natl. Acad. Sci. U.S.A.">
        <title>Extraordinary preservation of gene collinearity over three hundred million years revealed in homosporous lycophytes.</title>
        <authorList>
            <person name="Li C."/>
            <person name="Wickell D."/>
            <person name="Kuo L.Y."/>
            <person name="Chen X."/>
            <person name="Nie B."/>
            <person name="Liao X."/>
            <person name="Peng D."/>
            <person name="Ji J."/>
            <person name="Jenkins J."/>
            <person name="Williams M."/>
            <person name="Shu S."/>
            <person name="Plott C."/>
            <person name="Barry K."/>
            <person name="Rajasekar S."/>
            <person name="Grimwood J."/>
            <person name="Han X."/>
            <person name="Sun S."/>
            <person name="Hou Z."/>
            <person name="He W."/>
            <person name="Dai G."/>
            <person name="Sun C."/>
            <person name="Schmutz J."/>
            <person name="Leebens-Mack J.H."/>
            <person name="Li F.W."/>
            <person name="Wang L."/>
        </authorList>
    </citation>
    <scope>NUCLEOTIDE SEQUENCE [LARGE SCALE GENOMIC DNA]</scope>
    <source>
        <strain evidence="2">cv. PW_Plant_1</strain>
    </source>
</reference>
<organism evidence="1 2">
    <name type="scientific">Diphasiastrum complanatum</name>
    <name type="common">Issler's clubmoss</name>
    <name type="synonym">Lycopodium complanatum</name>
    <dbReference type="NCBI Taxonomy" id="34168"/>
    <lineage>
        <taxon>Eukaryota</taxon>
        <taxon>Viridiplantae</taxon>
        <taxon>Streptophyta</taxon>
        <taxon>Embryophyta</taxon>
        <taxon>Tracheophyta</taxon>
        <taxon>Lycopodiopsida</taxon>
        <taxon>Lycopodiales</taxon>
        <taxon>Lycopodiaceae</taxon>
        <taxon>Lycopodioideae</taxon>
        <taxon>Diphasiastrum</taxon>
    </lineage>
</organism>
<keyword evidence="2" id="KW-1185">Reference proteome</keyword>
<name>A0ACC2B8N6_DIPCM</name>
<evidence type="ECO:0000313" key="1">
    <source>
        <dbReference type="EMBL" id="KAJ7526088.1"/>
    </source>
</evidence>
<proteinExistence type="predicted"/>
<dbReference type="EMBL" id="CM055108">
    <property type="protein sequence ID" value="KAJ7526088.1"/>
    <property type="molecule type" value="Genomic_DNA"/>
</dbReference>
<evidence type="ECO:0000313" key="2">
    <source>
        <dbReference type="Proteomes" id="UP001162992"/>
    </source>
</evidence>
<sequence length="250" mass="27485">MLGIQNYALAPSDRRSQKLSANIALSILCPCNFAGSVVANPVSSSSTVGSGCHQLFQTQKRSCFFDRWTVILQIFLWLEKNFKIVFVLGGPGSGKGTQCAKIAENYGFVHLSAGDLLRAEIDSGSENGTMIQNMIKEGKIVPAEVTVEVLQKAMSESNVKKFLLDDFPQNEEDRAIFEQVANFDPEFILFFHCSEHEMEKRLVHCNQEVRDLTYLGGQMGLLPLIGAPGPCITRRRGTGCPSSSVGSWCL</sequence>
<accession>A0ACC2B8N6</accession>
<gene>
    <name evidence="1" type="ORF">O6H91_17G080800</name>
</gene>
<comment type="caution">
    <text evidence="1">The sequence shown here is derived from an EMBL/GenBank/DDBJ whole genome shotgun (WGS) entry which is preliminary data.</text>
</comment>